<dbReference type="GO" id="GO:0008840">
    <property type="term" value="F:4-hydroxy-tetrahydrodipicolinate synthase activity"/>
    <property type="evidence" value="ECO:0007669"/>
    <property type="project" value="UniProtKB-UniRule"/>
</dbReference>
<organism evidence="16 17">
    <name type="scientific">Ostreibacterium oceani</name>
    <dbReference type="NCBI Taxonomy" id="2654998"/>
    <lineage>
        <taxon>Bacteria</taxon>
        <taxon>Pseudomonadati</taxon>
        <taxon>Pseudomonadota</taxon>
        <taxon>Gammaproteobacteria</taxon>
        <taxon>Cardiobacteriales</taxon>
        <taxon>Ostreibacteriaceae</taxon>
        <taxon>Ostreibacterium</taxon>
    </lineage>
</organism>
<evidence type="ECO:0000256" key="13">
    <source>
        <dbReference type="PIRNR" id="PIRNR001365"/>
    </source>
</evidence>
<keyword evidence="9 12" id="KW-0456">Lyase</keyword>
<dbReference type="PRINTS" id="PR00146">
    <property type="entry name" value="DHPICSNTHASE"/>
</dbReference>
<evidence type="ECO:0000313" key="16">
    <source>
        <dbReference type="EMBL" id="MPV86076.1"/>
    </source>
</evidence>
<dbReference type="Proteomes" id="UP000471298">
    <property type="component" value="Unassembled WGS sequence"/>
</dbReference>
<feature type="site" description="Part of a proton relay during catalysis" evidence="12">
    <location>
        <position position="44"/>
    </location>
</feature>
<dbReference type="HAMAP" id="MF_00418">
    <property type="entry name" value="DapA"/>
    <property type="match status" value="1"/>
</dbReference>
<dbReference type="PANTHER" id="PTHR12128">
    <property type="entry name" value="DIHYDRODIPICOLINATE SYNTHASE"/>
    <property type="match status" value="1"/>
</dbReference>
<evidence type="ECO:0000256" key="10">
    <source>
        <dbReference type="ARBA" id="ARBA00023270"/>
    </source>
</evidence>
<name>A0A6N7F2H6_9GAMM</name>
<keyword evidence="7 12" id="KW-0220">Diaminopimelate biosynthesis</keyword>
<dbReference type="InterPro" id="IPR013785">
    <property type="entry name" value="Aldolase_TIM"/>
</dbReference>
<evidence type="ECO:0000256" key="8">
    <source>
        <dbReference type="ARBA" id="ARBA00023154"/>
    </source>
</evidence>
<dbReference type="Pfam" id="PF00701">
    <property type="entry name" value="DHDPS"/>
    <property type="match status" value="1"/>
</dbReference>
<evidence type="ECO:0000256" key="5">
    <source>
        <dbReference type="ARBA" id="ARBA00022490"/>
    </source>
</evidence>
<dbReference type="PROSITE" id="PS00665">
    <property type="entry name" value="DHDPS_1"/>
    <property type="match status" value="1"/>
</dbReference>
<dbReference type="CDD" id="cd00950">
    <property type="entry name" value="DHDPS"/>
    <property type="match status" value="1"/>
</dbReference>
<comment type="pathway">
    <text evidence="2 12">Amino-acid biosynthesis; L-lysine biosynthesis via DAP pathway; (S)-tetrahydrodipicolinate from L-aspartate: step 3/4.</text>
</comment>
<evidence type="ECO:0000256" key="6">
    <source>
        <dbReference type="ARBA" id="ARBA00022605"/>
    </source>
</evidence>
<dbReference type="InParanoid" id="A0A6N7F2H6"/>
<evidence type="ECO:0000256" key="14">
    <source>
        <dbReference type="PIRSR" id="PIRSR001365-1"/>
    </source>
</evidence>
<dbReference type="SUPFAM" id="SSF51569">
    <property type="entry name" value="Aldolase"/>
    <property type="match status" value="1"/>
</dbReference>
<comment type="catalytic activity">
    <reaction evidence="11 12">
        <text>L-aspartate 4-semialdehyde + pyruvate = (2S,4S)-4-hydroxy-2,3,4,5-tetrahydrodipicolinate + H2O + H(+)</text>
        <dbReference type="Rhea" id="RHEA:34171"/>
        <dbReference type="ChEBI" id="CHEBI:15361"/>
        <dbReference type="ChEBI" id="CHEBI:15377"/>
        <dbReference type="ChEBI" id="CHEBI:15378"/>
        <dbReference type="ChEBI" id="CHEBI:67139"/>
        <dbReference type="ChEBI" id="CHEBI:537519"/>
        <dbReference type="EC" id="4.3.3.7"/>
    </reaction>
</comment>
<comment type="function">
    <text evidence="1 12">Catalyzes the condensation of (S)-aspartate-beta-semialdehyde [(S)-ASA] and pyruvate to 4-hydroxy-tetrahydrodipicolinate (HTPA).</text>
</comment>
<dbReference type="GO" id="GO:0009089">
    <property type="term" value="P:lysine biosynthetic process via diaminopimelate"/>
    <property type="evidence" value="ECO:0007669"/>
    <property type="project" value="UniProtKB-UniRule"/>
</dbReference>
<feature type="site" description="Part of a proton relay during catalysis" evidence="12">
    <location>
        <position position="107"/>
    </location>
</feature>
<gene>
    <name evidence="12" type="primary">dapA</name>
    <name evidence="16" type="ORF">GCU85_04930</name>
</gene>
<keyword evidence="5 12" id="KW-0963">Cytoplasm</keyword>
<comment type="subunit">
    <text evidence="12">Homotetramer; dimer of dimers.</text>
</comment>
<protein>
    <recommendedName>
        <fullName evidence="4 12">4-hydroxy-tetrahydrodipicolinate synthase</fullName>
        <shortName evidence="12">HTPA synthase</shortName>
        <ecNumber evidence="4 12">4.3.3.7</ecNumber>
    </recommendedName>
</protein>
<evidence type="ECO:0000256" key="1">
    <source>
        <dbReference type="ARBA" id="ARBA00003294"/>
    </source>
</evidence>
<comment type="caution">
    <text evidence="16">The sequence shown here is derived from an EMBL/GenBank/DDBJ whole genome shotgun (WGS) entry which is preliminary data.</text>
</comment>
<dbReference type="InterPro" id="IPR020625">
    <property type="entry name" value="Schiff_base-form_aldolases_AS"/>
</dbReference>
<dbReference type="NCBIfam" id="TIGR00674">
    <property type="entry name" value="dapA"/>
    <property type="match status" value="1"/>
</dbReference>
<accession>A0A6N7F2H6</accession>
<evidence type="ECO:0000256" key="7">
    <source>
        <dbReference type="ARBA" id="ARBA00022915"/>
    </source>
</evidence>
<dbReference type="PIRSF" id="PIRSF001365">
    <property type="entry name" value="DHDPS"/>
    <property type="match status" value="1"/>
</dbReference>
<feature type="binding site" evidence="12 15">
    <location>
        <position position="202"/>
    </location>
    <ligand>
        <name>pyruvate</name>
        <dbReference type="ChEBI" id="CHEBI:15361"/>
    </ligand>
</feature>
<evidence type="ECO:0000256" key="15">
    <source>
        <dbReference type="PIRSR" id="PIRSR001365-2"/>
    </source>
</evidence>
<dbReference type="SMART" id="SM01130">
    <property type="entry name" value="DHDPS"/>
    <property type="match status" value="1"/>
</dbReference>
<evidence type="ECO:0000256" key="9">
    <source>
        <dbReference type="ARBA" id="ARBA00023239"/>
    </source>
</evidence>
<keyword evidence="8 12" id="KW-0457">Lysine biosynthesis</keyword>
<keyword evidence="10 12" id="KW-0704">Schiff base</keyword>
<dbReference type="EMBL" id="WHNW01000004">
    <property type="protein sequence ID" value="MPV86076.1"/>
    <property type="molecule type" value="Genomic_DNA"/>
</dbReference>
<keyword evidence="17" id="KW-1185">Reference proteome</keyword>
<evidence type="ECO:0000256" key="4">
    <source>
        <dbReference type="ARBA" id="ARBA00012086"/>
    </source>
</evidence>
<dbReference type="PROSITE" id="PS00666">
    <property type="entry name" value="DHDPS_2"/>
    <property type="match status" value="1"/>
</dbReference>
<reference evidence="16 17" key="1">
    <citation type="submission" date="2019-10" db="EMBL/GenBank/DDBJ databases">
        <title>Cardiobacteriales fam. a chemoheterotrophic member of the order Cardiobacteriales, and proposal of Cardiobacteriales fam. nov.</title>
        <authorList>
            <person name="Wang C."/>
        </authorList>
    </citation>
    <scope>NUCLEOTIDE SEQUENCE [LARGE SCALE GENOMIC DNA]</scope>
    <source>
        <strain evidence="16 17">ML27</strain>
    </source>
</reference>
<evidence type="ECO:0000256" key="3">
    <source>
        <dbReference type="ARBA" id="ARBA00007592"/>
    </source>
</evidence>
<dbReference type="PANTHER" id="PTHR12128:SF66">
    <property type="entry name" value="4-HYDROXY-2-OXOGLUTARATE ALDOLASE, MITOCHONDRIAL"/>
    <property type="match status" value="1"/>
</dbReference>
<dbReference type="EC" id="4.3.3.7" evidence="4 12"/>
<dbReference type="Gene3D" id="3.20.20.70">
    <property type="entry name" value="Aldolase class I"/>
    <property type="match status" value="1"/>
</dbReference>
<evidence type="ECO:0000256" key="2">
    <source>
        <dbReference type="ARBA" id="ARBA00005120"/>
    </source>
</evidence>
<dbReference type="FunCoup" id="A0A6N7F2H6">
    <property type="interactions" value="483"/>
</dbReference>
<dbReference type="GO" id="GO:0005829">
    <property type="term" value="C:cytosol"/>
    <property type="evidence" value="ECO:0007669"/>
    <property type="project" value="TreeGrafter"/>
</dbReference>
<feature type="binding site" evidence="12 15">
    <location>
        <position position="45"/>
    </location>
    <ligand>
        <name>pyruvate</name>
        <dbReference type="ChEBI" id="CHEBI:15361"/>
    </ligand>
</feature>
<dbReference type="GO" id="GO:0019877">
    <property type="term" value="P:diaminopimelate biosynthetic process"/>
    <property type="evidence" value="ECO:0007669"/>
    <property type="project" value="UniProtKB-UniRule"/>
</dbReference>
<dbReference type="UniPathway" id="UPA00034">
    <property type="reaction ID" value="UER00017"/>
</dbReference>
<dbReference type="InterPro" id="IPR020624">
    <property type="entry name" value="Schiff_base-form_aldolases_CS"/>
</dbReference>
<evidence type="ECO:0000256" key="11">
    <source>
        <dbReference type="ARBA" id="ARBA00047836"/>
    </source>
</evidence>
<dbReference type="InterPro" id="IPR002220">
    <property type="entry name" value="DapA-like"/>
</dbReference>
<feature type="active site" description="Schiff-base intermediate with substrate" evidence="12 14">
    <location>
        <position position="161"/>
    </location>
</feature>
<comment type="caution">
    <text evidence="12">Was originally thought to be a dihydrodipicolinate synthase (DHDPS), catalyzing the condensation of (S)-aspartate-beta-semialdehyde [(S)-ASA] and pyruvate to dihydrodipicolinate (DHDP). However, it was shown in E.coli that the product of the enzymatic reaction is not dihydrodipicolinate but in fact (4S)-4-hydroxy-2,3,4,5-tetrahydro-(2S)-dipicolinic acid (HTPA), and that the consecutive dehydration reaction leading to DHDP is not spontaneous but catalyzed by DapB.</text>
</comment>
<comment type="similarity">
    <text evidence="3 12 13">Belongs to the DapA family.</text>
</comment>
<dbReference type="InterPro" id="IPR005263">
    <property type="entry name" value="DapA"/>
</dbReference>
<proteinExistence type="inferred from homology"/>
<sequence>MITGSLVAIVTPMQPNGQIDWDALERLIEFHIAQGTRGIVAVGTTGESPTVTPEEHIQCIQFVTNKVNGRIPVIAGTGANSTAEAIHLAKGAQAAGCDAHLSVSPYYNKPNQRGLFAHFSAIAAACDLPLILYNVPGRTCSDIAPETVKKLAEIPHIIGIKEASTIERCRELLRICPADFAIYSGDDPINCQIIHEGAAGAISVTANVAPKLMASVCELAKTDFAAAKAIDDCLQPLHKQLFIEPSPAPTKWALAQMGYIKNTLRLPLVPLDEAHYGCVEAALSAAHIALPKTV</sequence>
<comment type="subcellular location">
    <subcellularLocation>
        <location evidence="12">Cytoplasm</location>
    </subcellularLocation>
</comment>
<dbReference type="AlphaFoldDB" id="A0A6N7F2H6"/>
<dbReference type="RefSeq" id="WP_152809967.1">
    <property type="nucleotide sequence ID" value="NZ_WHNW01000004.1"/>
</dbReference>
<evidence type="ECO:0000256" key="12">
    <source>
        <dbReference type="HAMAP-Rule" id="MF_00418"/>
    </source>
</evidence>
<evidence type="ECO:0000313" key="17">
    <source>
        <dbReference type="Proteomes" id="UP000471298"/>
    </source>
</evidence>
<feature type="active site" description="Proton donor/acceptor" evidence="12 14">
    <location>
        <position position="133"/>
    </location>
</feature>
<keyword evidence="6 12" id="KW-0028">Amino-acid biosynthesis</keyword>